<feature type="domain" description="Heterokaryon incompatibility" evidence="2">
    <location>
        <begin position="194"/>
        <end position="293"/>
    </location>
</feature>
<evidence type="ECO:0000259" key="2">
    <source>
        <dbReference type="Pfam" id="PF06985"/>
    </source>
</evidence>
<gene>
    <name evidence="3" type="ORF">BCR38DRAFT_415228</name>
</gene>
<evidence type="ECO:0000256" key="1">
    <source>
        <dbReference type="SAM" id="MobiDB-lite"/>
    </source>
</evidence>
<feature type="region of interest" description="Disordered" evidence="1">
    <location>
        <begin position="67"/>
        <end position="106"/>
    </location>
</feature>
<dbReference type="RefSeq" id="XP_040709317.1">
    <property type="nucleotide sequence ID" value="XM_040859011.1"/>
</dbReference>
<dbReference type="GeneID" id="63775223"/>
<dbReference type="PANTHER" id="PTHR33112:SF16">
    <property type="entry name" value="HETEROKARYON INCOMPATIBILITY DOMAIN-CONTAINING PROTEIN"/>
    <property type="match status" value="1"/>
</dbReference>
<dbReference type="Proteomes" id="UP000193689">
    <property type="component" value="Unassembled WGS sequence"/>
</dbReference>
<evidence type="ECO:0000313" key="4">
    <source>
        <dbReference type="Proteomes" id="UP000193689"/>
    </source>
</evidence>
<organism evidence="3 4">
    <name type="scientific">Pseudomassariella vexata</name>
    <dbReference type="NCBI Taxonomy" id="1141098"/>
    <lineage>
        <taxon>Eukaryota</taxon>
        <taxon>Fungi</taxon>
        <taxon>Dikarya</taxon>
        <taxon>Ascomycota</taxon>
        <taxon>Pezizomycotina</taxon>
        <taxon>Sordariomycetes</taxon>
        <taxon>Xylariomycetidae</taxon>
        <taxon>Amphisphaeriales</taxon>
        <taxon>Pseudomassariaceae</taxon>
        <taxon>Pseudomassariella</taxon>
    </lineage>
</organism>
<dbReference type="STRING" id="1141098.A0A1Y2D7W9"/>
<name>A0A1Y2D7W9_9PEZI</name>
<comment type="caution">
    <text evidence="3">The sequence shown here is derived from an EMBL/GenBank/DDBJ whole genome shotgun (WGS) entry which is preliminary data.</text>
</comment>
<reference evidence="3 4" key="1">
    <citation type="submission" date="2016-07" db="EMBL/GenBank/DDBJ databases">
        <title>Pervasive Adenine N6-methylation of Active Genes in Fungi.</title>
        <authorList>
            <consortium name="DOE Joint Genome Institute"/>
            <person name="Mondo S.J."/>
            <person name="Dannebaum R.O."/>
            <person name="Kuo R.C."/>
            <person name="Labutti K."/>
            <person name="Haridas S."/>
            <person name="Kuo A."/>
            <person name="Salamov A."/>
            <person name="Ahrendt S.R."/>
            <person name="Lipzen A."/>
            <person name="Sullivan W."/>
            <person name="Andreopoulos W.B."/>
            <person name="Clum A."/>
            <person name="Lindquist E."/>
            <person name="Daum C."/>
            <person name="Ramamoorthy G.K."/>
            <person name="Gryganskyi A."/>
            <person name="Culley D."/>
            <person name="Magnuson J.K."/>
            <person name="James T.Y."/>
            <person name="O'Malley M.A."/>
            <person name="Stajich J.E."/>
            <person name="Spatafora J.W."/>
            <person name="Visel A."/>
            <person name="Grigoriev I.V."/>
        </authorList>
    </citation>
    <scope>NUCLEOTIDE SEQUENCE [LARGE SCALE GENOMIC DNA]</scope>
    <source>
        <strain evidence="3 4">CBS 129021</strain>
    </source>
</reference>
<dbReference type="OrthoDB" id="5135333at2759"/>
<dbReference type="InParanoid" id="A0A1Y2D7W9"/>
<dbReference type="AlphaFoldDB" id="A0A1Y2D7W9"/>
<dbReference type="Pfam" id="PF06985">
    <property type="entry name" value="HET"/>
    <property type="match status" value="1"/>
</dbReference>
<dbReference type="PANTHER" id="PTHR33112">
    <property type="entry name" value="DOMAIN PROTEIN, PUTATIVE-RELATED"/>
    <property type="match status" value="1"/>
</dbReference>
<dbReference type="EMBL" id="MCFJ01000032">
    <property type="protein sequence ID" value="ORY54735.1"/>
    <property type="molecule type" value="Genomic_DNA"/>
</dbReference>
<protein>
    <recommendedName>
        <fullName evidence="2">Heterokaryon incompatibility domain-containing protein</fullName>
    </recommendedName>
</protein>
<proteinExistence type="predicted"/>
<dbReference type="InterPro" id="IPR010730">
    <property type="entry name" value="HET"/>
</dbReference>
<sequence length="641" mass="72446">MNSADFNTIFESPLSSEACIICANLRRIFIDRKFYVNQGSFNKVLETPCLGHDSLLRLIRNDFDKRNPNHFAKGDNKTNNEDAEGAHGENDEKAEKGGEDGKNPSNHSADGFYGLTLLEPLLARHRNKPKTPGYGRVLDPDWVDLELAKRWKRDCFIQHGEKCFNPLRIRSVSPAWLIDVVENCLVPGAEIPKYVALSYRWGVVAVFRTNRYLLKTLQEPGALSQSRLGAYMAILRHTIGLTQAIDERYLWVDAICIAQDDEAHCAKEGAIYASAKLTIVVSDGDAMDGILGLKGISPPREFNQNVTPVFQNEKRGWTYQEFYLSKRRLTFANSQLRWHCTCADWHEDLIQSEDTPTDQEFLDRNLSSVLTGQPDFSALNIILSEYNQRELSFPEDALPGISGLLAILSRSYEGGFLFALPETCFDSALMWHTPFYGSMEERKDSGRTNLLALTSRIPSWSWISWKCFGLHVLDEESFQSSLKDPRTSPITQCPSQTPCISCVIKRGWFSAAQFPSSYFSDHERGWNAHIFIVGLLDGNGKYCGQLYLQRADDISHFPDADSGRILEVELVAICPRRDMASKARWRPKVVEEGDVEKPTYAEVYGVLWVEWNNVAYRKALGVVGKDAWEGHSLEDAQLVMG</sequence>
<keyword evidence="4" id="KW-1185">Reference proteome</keyword>
<accession>A0A1Y2D7W9</accession>
<feature type="compositionally biased region" description="Basic and acidic residues" evidence="1">
    <location>
        <begin position="67"/>
        <end position="102"/>
    </location>
</feature>
<evidence type="ECO:0000313" key="3">
    <source>
        <dbReference type="EMBL" id="ORY54735.1"/>
    </source>
</evidence>